<dbReference type="EMBL" id="CZAU01000009">
    <property type="protein sequence ID" value="CUP36556.1"/>
    <property type="molecule type" value="Genomic_DNA"/>
</dbReference>
<dbReference type="Proteomes" id="UP000095564">
    <property type="component" value="Unassembled WGS sequence"/>
</dbReference>
<dbReference type="GO" id="GO:0005829">
    <property type="term" value="C:cytosol"/>
    <property type="evidence" value="ECO:0007669"/>
    <property type="project" value="TreeGrafter"/>
</dbReference>
<dbReference type="OrthoDB" id="9804286at2"/>
<evidence type="ECO:0000259" key="4">
    <source>
        <dbReference type="PROSITE" id="PS50206"/>
    </source>
</evidence>
<dbReference type="InterPro" id="IPR000594">
    <property type="entry name" value="ThiF_NAD_FAD-bd"/>
</dbReference>
<evidence type="ECO:0000313" key="7">
    <source>
        <dbReference type="EMBL" id="CUP36556.1"/>
    </source>
</evidence>
<evidence type="ECO:0000313" key="5">
    <source>
        <dbReference type="EMBL" id="CUM92845.1"/>
    </source>
</evidence>
<evidence type="ECO:0000256" key="1">
    <source>
        <dbReference type="ARBA" id="ARBA00022679"/>
    </source>
</evidence>
<keyword evidence="3" id="KW-0067">ATP-binding</keyword>
<dbReference type="Proteomes" id="UP000095553">
    <property type="component" value="Unassembled WGS sequence"/>
</dbReference>
<dbReference type="FunFam" id="3.40.50.720:FF:000033">
    <property type="entry name" value="Adenylyltransferase and sulfurtransferase MOCS3"/>
    <property type="match status" value="1"/>
</dbReference>
<dbReference type="InterPro" id="IPR001763">
    <property type="entry name" value="Rhodanese-like_dom"/>
</dbReference>
<evidence type="ECO:0000313" key="10">
    <source>
        <dbReference type="Proteomes" id="UP000095598"/>
    </source>
</evidence>
<organism evidence="5 10">
    <name type="scientific">Anaerostipes hadrus</name>
    <dbReference type="NCBI Taxonomy" id="649756"/>
    <lineage>
        <taxon>Bacteria</taxon>
        <taxon>Bacillati</taxon>
        <taxon>Bacillota</taxon>
        <taxon>Clostridia</taxon>
        <taxon>Lachnospirales</taxon>
        <taxon>Lachnospiraceae</taxon>
        <taxon>Anaerostipes</taxon>
    </lineage>
</organism>
<proteinExistence type="predicted"/>
<sequence length="386" mass="42894">MDITVQQVELLSDDDYIYLDVRGEIAYQHGHIPKAYEWAGDFSHIEELPKDKRLIVYCNYGEKSAPIAEQLRQEGYEALNLSGGYREWLLHVTSQKEQMQDVSKDGLHLFSSTEELTPDEVKRYDRQIILPQVGSDGQKKLKKSKVLIIGAGGLGAPAALYLAGAGVGTIGIVDADDVSVSNLQRQIIHTSKREGTNKAESAKKSILELNEHIKVNTYPEYLYADNAEELFKEYDFIIDAVDNFETKFLINDTCVLLKKPFCHAGILQFQGQVMTYVPEEDQPCYRCIFEEIPESGSVPNCSQAGIIGAVAGIIGCIQALEAIKYLLGIGELLTGKMLVMDGLTMNTRVVKFPSKNKNCRVCGEHADITSVKENRMEYVGAACPVK</sequence>
<keyword evidence="1 5" id="KW-0808">Transferase</keyword>
<evidence type="ECO:0000313" key="6">
    <source>
        <dbReference type="EMBL" id="CUM97839.1"/>
    </source>
</evidence>
<dbReference type="Proteomes" id="UP000095598">
    <property type="component" value="Unassembled WGS sequence"/>
</dbReference>
<dbReference type="CDD" id="cd00158">
    <property type="entry name" value="RHOD"/>
    <property type="match status" value="1"/>
</dbReference>
<keyword evidence="5" id="KW-0548">Nucleotidyltransferase</keyword>
<dbReference type="InterPro" id="IPR045886">
    <property type="entry name" value="ThiF/MoeB/HesA"/>
</dbReference>
<accession>A0A173STA6</accession>
<evidence type="ECO:0000313" key="9">
    <source>
        <dbReference type="Proteomes" id="UP000095564"/>
    </source>
</evidence>
<keyword evidence="2" id="KW-0547">Nucleotide-binding</keyword>
<dbReference type="AlphaFoldDB" id="A0A173STA6"/>
<name>A0A173STA6_ANAHA</name>
<evidence type="ECO:0000256" key="3">
    <source>
        <dbReference type="ARBA" id="ARBA00022840"/>
    </source>
</evidence>
<dbReference type="InterPro" id="IPR036873">
    <property type="entry name" value="Rhodanese-like_dom_sf"/>
</dbReference>
<dbReference type="PANTHER" id="PTHR10953">
    <property type="entry name" value="UBIQUITIN-ACTIVATING ENZYME E1"/>
    <property type="match status" value="1"/>
</dbReference>
<dbReference type="SUPFAM" id="SSF69572">
    <property type="entry name" value="Activating enzymes of the ubiquitin-like proteins"/>
    <property type="match status" value="1"/>
</dbReference>
<dbReference type="SMART" id="SM00450">
    <property type="entry name" value="RHOD"/>
    <property type="match status" value="1"/>
</dbReference>
<dbReference type="EMBL" id="CYXT01000009">
    <property type="protein sequence ID" value="CUM92845.1"/>
    <property type="molecule type" value="Genomic_DNA"/>
</dbReference>
<reference evidence="8 9" key="1">
    <citation type="submission" date="2015-09" db="EMBL/GenBank/DDBJ databases">
        <authorList>
            <consortium name="Pathogen Informatics"/>
        </authorList>
    </citation>
    <scope>NUCLEOTIDE SEQUENCE [LARGE SCALE GENOMIC DNA]</scope>
    <source>
        <strain evidence="5 10">2789STDY5608868</strain>
        <strain evidence="7 9">2789STDY5834908</strain>
        <strain evidence="6 8">2789STDY5834959</strain>
    </source>
</reference>
<dbReference type="Pfam" id="PF00581">
    <property type="entry name" value="Rhodanese"/>
    <property type="match status" value="1"/>
</dbReference>
<dbReference type="GO" id="GO:0016779">
    <property type="term" value="F:nucleotidyltransferase activity"/>
    <property type="evidence" value="ECO:0007669"/>
    <property type="project" value="UniProtKB-KW"/>
</dbReference>
<dbReference type="GO" id="GO:0004792">
    <property type="term" value="F:thiosulfate-cyanide sulfurtransferase activity"/>
    <property type="evidence" value="ECO:0007669"/>
    <property type="project" value="TreeGrafter"/>
</dbReference>
<dbReference type="NCBIfam" id="NF004281">
    <property type="entry name" value="PRK05690.1"/>
    <property type="match status" value="1"/>
</dbReference>
<dbReference type="Pfam" id="PF00899">
    <property type="entry name" value="ThiF"/>
    <property type="match status" value="1"/>
</dbReference>
<gene>
    <name evidence="5" type="primary">moeZ_1</name>
    <name evidence="6" type="synonym">moeZ_2</name>
    <name evidence="5" type="ORF">ERS852425_01517</name>
    <name evidence="7" type="ORF">ERS852520_01189</name>
    <name evidence="6" type="ORF">ERS852571_01773</name>
</gene>
<dbReference type="CDD" id="cd00757">
    <property type="entry name" value="ThiF_MoeB_HesA_family"/>
    <property type="match status" value="1"/>
</dbReference>
<evidence type="ECO:0000313" key="8">
    <source>
        <dbReference type="Proteomes" id="UP000095553"/>
    </source>
</evidence>
<protein>
    <submittedName>
        <fullName evidence="5">Probable adenylyltransferase/sulfurtransferase MoeZ</fullName>
    </submittedName>
</protein>
<dbReference type="SUPFAM" id="SSF52821">
    <property type="entry name" value="Rhodanese/Cell cycle control phosphatase"/>
    <property type="match status" value="1"/>
</dbReference>
<dbReference type="InterPro" id="IPR035985">
    <property type="entry name" value="Ubiquitin-activating_enz"/>
</dbReference>
<dbReference type="GO" id="GO:0008641">
    <property type="term" value="F:ubiquitin-like modifier activating enzyme activity"/>
    <property type="evidence" value="ECO:0007669"/>
    <property type="project" value="InterPro"/>
</dbReference>
<dbReference type="Gene3D" id="3.40.50.720">
    <property type="entry name" value="NAD(P)-binding Rossmann-like Domain"/>
    <property type="match status" value="1"/>
</dbReference>
<dbReference type="GO" id="GO:0005524">
    <property type="term" value="F:ATP binding"/>
    <property type="evidence" value="ECO:0007669"/>
    <property type="project" value="UniProtKB-KW"/>
</dbReference>
<dbReference type="RefSeq" id="WP_055072881.1">
    <property type="nucleotide sequence ID" value="NZ_CAXUGA010000010.1"/>
</dbReference>
<feature type="domain" description="Rhodanese" evidence="4">
    <location>
        <begin position="12"/>
        <end position="97"/>
    </location>
</feature>
<dbReference type="PROSITE" id="PS50206">
    <property type="entry name" value="RHODANESE_3"/>
    <property type="match status" value="1"/>
</dbReference>
<dbReference type="Gene3D" id="3.40.250.10">
    <property type="entry name" value="Rhodanese-like domain"/>
    <property type="match status" value="1"/>
</dbReference>
<dbReference type="EMBL" id="CYXY01000009">
    <property type="protein sequence ID" value="CUM97839.1"/>
    <property type="molecule type" value="Genomic_DNA"/>
</dbReference>
<dbReference type="GO" id="GO:0008146">
    <property type="term" value="F:sulfotransferase activity"/>
    <property type="evidence" value="ECO:0007669"/>
    <property type="project" value="TreeGrafter"/>
</dbReference>
<dbReference type="PANTHER" id="PTHR10953:SF102">
    <property type="entry name" value="ADENYLYLTRANSFERASE AND SULFURTRANSFERASE MOCS3"/>
    <property type="match status" value="1"/>
</dbReference>
<evidence type="ECO:0000256" key="2">
    <source>
        <dbReference type="ARBA" id="ARBA00022741"/>
    </source>
</evidence>